<dbReference type="CDD" id="cd05117">
    <property type="entry name" value="STKc_CAMK"/>
    <property type="match status" value="1"/>
</dbReference>
<evidence type="ECO:0000256" key="6">
    <source>
        <dbReference type="ARBA" id="ARBA00047899"/>
    </source>
</evidence>
<dbReference type="PROSITE" id="PS00108">
    <property type="entry name" value="PROTEIN_KINASE_ST"/>
    <property type="match status" value="1"/>
</dbReference>
<dbReference type="STRING" id="1890364.A0A2P6MX33"/>
<evidence type="ECO:0000259" key="11">
    <source>
        <dbReference type="PROSITE" id="PS50011"/>
    </source>
</evidence>
<dbReference type="PROSITE" id="PS50011">
    <property type="entry name" value="PROTEIN_KINASE_DOM"/>
    <property type="match status" value="1"/>
</dbReference>
<feature type="region of interest" description="Disordered" evidence="10">
    <location>
        <begin position="12"/>
        <end position="31"/>
    </location>
</feature>
<dbReference type="InterPro" id="IPR011009">
    <property type="entry name" value="Kinase-like_dom_sf"/>
</dbReference>
<dbReference type="InterPro" id="IPR008271">
    <property type="entry name" value="Ser/Thr_kinase_AS"/>
</dbReference>
<comment type="similarity">
    <text evidence="9">Belongs to the protein kinase superfamily.</text>
</comment>
<feature type="domain" description="Protein kinase" evidence="11">
    <location>
        <begin position="54"/>
        <end position="312"/>
    </location>
</feature>
<dbReference type="Pfam" id="PF00069">
    <property type="entry name" value="Pkinase"/>
    <property type="match status" value="1"/>
</dbReference>
<evidence type="ECO:0000256" key="7">
    <source>
        <dbReference type="ARBA" id="ARBA00048679"/>
    </source>
</evidence>
<sequence>MATRYRLRLEEEQGRESEMGCASSKGVEDTPTEKNFKRHVDINAVTKGRVDDYYTVGRELGRGTFSIVKEGTHKPSQKRYAVKIIDKKYVDKDDLVLLTREIDIMKQVAHKNVLSLHEIFETENDISLVIELVTGGELFFKIVEQGSYSEVDAAGIVSQILDGVQHLHDKGIAHRDLKPENLLCSGEHPNMTIKIADFGLSKIFAGGQKLETSCGTPDYAAPEVLLGEKAYDKSVDLWSIGVISYVLLCGYPPFYAQSQPALFEKIIQANYDFPEAEWSSISPTAKDFVRRLLVIRPSERMTVEQCLAHDFMRGGAGSNTLKVDMNRYNTERKKQLGKMKEELARLNAE</sequence>
<keyword evidence="13" id="KW-1185">Reference proteome</keyword>
<dbReference type="SMART" id="SM00220">
    <property type="entry name" value="S_TKc"/>
    <property type="match status" value="1"/>
</dbReference>
<organism evidence="12 13">
    <name type="scientific">Planoprotostelium fungivorum</name>
    <dbReference type="NCBI Taxonomy" id="1890364"/>
    <lineage>
        <taxon>Eukaryota</taxon>
        <taxon>Amoebozoa</taxon>
        <taxon>Evosea</taxon>
        <taxon>Variosea</taxon>
        <taxon>Cavosteliida</taxon>
        <taxon>Cavosteliaceae</taxon>
        <taxon>Planoprotostelium</taxon>
    </lineage>
</organism>
<evidence type="ECO:0000313" key="12">
    <source>
        <dbReference type="EMBL" id="PRP76282.1"/>
    </source>
</evidence>
<dbReference type="FunFam" id="1.10.510.10:FF:000571">
    <property type="entry name" value="Maternal embryonic leucine zipper kinase"/>
    <property type="match status" value="1"/>
</dbReference>
<keyword evidence="5 8" id="KW-0067">ATP-binding</keyword>
<keyword evidence="3 8" id="KW-0547">Nucleotide-binding</keyword>
<comment type="caution">
    <text evidence="12">The sequence shown here is derived from an EMBL/GenBank/DDBJ whole genome shotgun (WGS) entry which is preliminary data.</text>
</comment>
<dbReference type="InParanoid" id="A0A2P6MX33"/>
<name>A0A2P6MX33_9EUKA</name>
<protein>
    <recommendedName>
        <fullName evidence="1">non-specific serine/threonine protein kinase</fullName>
        <ecNumber evidence="1">2.7.11.1</ecNumber>
    </recommendedName>
</protein>
<accession>A0A2P6MX33</accession>
<evidence type="ECO:0000256" key="10">
    <source>
        <dbReference type="SAM" id="MobiDB-lite"/>
    </source>
</evidence>
<dbReference type="PROSITE" id="PS00107">
    <property type="entry name" value="PROTEIN_KINASE_ATP"/>
    <property type="match status" value="1"/>
</dbReference>
<evidence type="ECO:0000256" key="1">
    <source>
        <dbReference type="ARBA" id="ARBA00012513"/>
    </source>
</evidence>
<dbReference type="FunFam" id="3.30.200.20:FF:000042">
    <property type="entry name" value="Aurora kinase A"/>
    <property type="match status" value="1"/>
</dbReference>
<evidence type="ECO:0000313" key="13">
    <source>
        <dbReference type="Proteomes" id="UP000241769"/>
    </source>
</evidence>
<evidence type="ECO:0000256" key="2">
    <source>
        <dbReference type="ARBA" id="ARBA00022527"/>
    </source>
</evidence>
<feature type="binding site" evidence="8">
    <location>
        <position position="83"/>
    </location>
    <ligand>
        <name>ATP</name>
        <dbReference type="ChEBI" id="CHEBI:30616"/>
    </ligand>
</feature>
<evidence type="ECO:0000256" key="5">
    <source>
        <dbReference type="ARBA" id="ARBA00022840"/>
    </source>
</evidence>
<dbReference type="GO" id="GO:0004674">
    <property type="term" value="F:protein serine/threonine kinase activity"/>
    <property type="evidence" value="ECO:0007669"/>
    <property type="project" value="UniProtKB-KW"/>
</dbReference>
<comment type="catalytic activity">
    <reaction evidence="7">
        <text>L-seryl-[protein] + ATP = O-phospho-L-seryl-[protein] + ADP + H(+)</text>
        <dbReference type="Rhea" id="RHEA:17989"/>
        <dbReference type="Rhea" id="RHEA-COMP:9863"/>
        <dbReference type="Rhea" id="RHEA-COMP:11604"/>
        <dbReference type="ChEBI" id="CHEBI:15378"/>
        <dbReference type="ChEBI" id="CHEBI:29999"/>
        <dbReference type="ChEBI" id="CHEBI:30616"/>
        <dbReference type="ChEBI" id="CHEBI:83421"/>
        <dbReference type="ChEBI" id="CHEBI:456216"/>
        <dbReference type="EC" id="2.7.11.1"/>
    </reaction>
</comment>
<dbReference type="OrthoDB" id="40902at2759"/>
<dbReference type="EMBL" id="MDYQ01000337">
    <property type="protein sequence ID" value="PRP76282.1"/>
    <property type="molecule type" value="Genomic_DNA"/>
</dbReference>
<gene>
    <name evidence="12" type="ORF">PROFUN_07804</name>
</gene>
<evidence type="ECO:0000256" key="3">
    <source>
        <dbReference type="ARBA" id="ARBA00022741"/>
    </source>
</evidence>
<comment type="catalytic activity">
    <reaction evidence="6">
        <text>L-threonyl-[protein] + ATP = O-phospho-L-threonyl-[protein] + ADP + H(+)</text>
        <dbReference type="Rhea" id="RHEA:46608"/>
        <dbReference type="Rhea" id="RHEA-COMP:11060"/>
        <dbReference type="Rhea" id="RHEA-COMP:11605"/>
        <dbReference type="ChEBI" id="CHEBI:15378"/>
        <dbReference type="ChEBI" id="CHEBI:30013"/>
        <dbReference type="ChEBI" id="CHEBI:30616"/>
        <dbReference type="ChEBI" id="CHEBI:61977"/>
        <dbReference type="ChEBI" id="CHEBI:456216"/>
        <dbReference type="EC" id="2.7.11.1"/>
    </reaction>
</comment>
<dbReference type="InterPro" id="IPR000719">
    <property type="entry name" value="Prot_kinase_dom"/>
</dbReference>
<dbReference type="GO" id="GO:0005524">
    <property type="term" value="F:ATP binding"/>
    <property type="evidence" value="ECO:0007669"/>
    <property type="project" value="UniProtKB-UniRule"/>
</dbReference>
<reference evidence="12 13" key="1">
    <citation type="journal article" date="2018" name="Genome Biol. Evol.">
        <title>Multiple Roots of Fruiting Body Formation in Amoebozoa.</title>
        <authorList>
            <person name="Hillmann F."/>
            <person name="Forbes G."/>
            <person name="Novohradska S."/>
            <person name="Ferling I."/>
            <person name="Riege K."/>
            <person name="Groth M."/>
            <person name="Westermann M."/>
            <person name="Marz M."/>
            <person name="Spaller T."/>
            <person name="Winckler T."/>
            <person name="Schaap P."/>
            <person name="Glockner G."/>
        </authorList>
    </citation>
    <scope>NUCLEOTIDE SEQUENCE [LARGE SCALE GENOMIC DNA]</scope>
    <source>
        <strain evidence="12 13">Jena</strain>
    </source>
</reference>
<proteinExistence type="inferred from homology"/>
<keyword evidence="4" id="KW-0418">Kinase</keyword>
<dbReference type="AlphaFoldDB" id="A0A2P6MX33"/>
<dbReference type="EC" id="2.7.11.1" evidence="1"/>
<dbReference type="Proteomes" id="UP000241769">
    <property type="component" value="Unassembled WGS sequence"/>
</dbReference>
<keyword evidence="2 9" id="KW-0723">Serine/threonine-protein kinase</keyword>
<dbReference type="PANTHER" id="PTHR24347">
    <property type="entry name" value="SERINE/THREONINE-PROTEIN KINASE"/>
    <property type="match status" value="1"/>
</dbReference>
<evidence type="ECO:0000256" key="4">
    <source>
        <dbReference type="ARBA" id="ARBA00022777"/>
    </source>
</evidence>
<evidence type="ECO:0000256" key="8">
    <source>
        <dbReference type="PROSITE-ProRule" id="PRU10141"/>
    </source>
</evidence>
<dbReference type="Gene3D" id="1.10.510.10">
    <property type="entry name" value="Transferase(Phosphotransferase) domain 1"/>
    <property type="match status" value="1"/>
</dbReference>
<evidence type="ECO:0000256" key="9">
    <source>
        <dbReference type="RuleBase" id="RU000304"/>
    </source>
</evidence>
<dbReference type="InterPro" id="IPR017441">
    <property type="entry name" value="Protein_kinase_ATP_BS"/>
</dbReference>
<dbReference type="SUPFAM" id="SSF56112">
    <property type="entry name" value="Protein kinase-like (PK-like)"/>
    <property type="match status" value="1"/>
</dbReference>
<keyword evidence="4" id="KW-0808">Transferase</keyword>